<dbReference type="GO" id="GO:0071555">
    <property type="term" value="P:cell wall organization"/>
    <property type="evidence" value="ECO:0007669"/>
    <property type="project" value="UniProtKB-KW"/>
</dbReference>
<feature type="binding site" evidence="8">
    <location>
        <position position="243"/>
    </location>
    <ligand>
        <name>substrate</name>
    </ligand>
</feature>
<dbReference type="GO" id="GO:0009252">
    <property type="term" value="P:peptidoglycan biosynthetic process"/>
    <property type="evidence" value="ECO:0007669"/>
    <property type="project" value="UniProtKB-KW"/>
</dbReference>
<evidence type="ECO:0000256" key="5">
    <source>
        <dbReference type="ARBA" id="ARBA00022984"/>
    </source>
</evidence>
<proteinExistence type="inferred from homology"/>
<organism evidence="11 12">
    <name type="scientific">Clostridium perfringens (strain ATCC 13124 / DSM 756 / JCM 1290 / NCIMB 6125 / NCTC 8237 / Type A)</name>
    <dbReference type="NCBI Taxonomy" id="195103"/>
    <lineage>
        <taxon>Bacteria</taxon>
        <taxon>Bacillati</taxon>
        <taxon>Bacillota</taxon>
        <taxon>Clostridia</taxon>
        <taxon>Eubacteriales</taxon>
        <taxon>Clostridiaceae</taxon>
        <taxon>Clostridium</taxon>
    </lineage>
</organism>
<evidence type="ECO:0000256" key="1">
    <source>
        <dbReference type="ARBA" id="ARBA00007164"/>
    </source>
</evidence>
<evidence type="ECO:0000256" key="6">
    <source>
        <dbReference type="ARBA" id="ARBA00023316"/>
    </source>
</evidence>
<dbReference type="Gene3D" id="3.40.710.10">
    <property type="entry name" value="DD-peptidase/beta-lactamase superfamily"/>
    <property type="match status" value="1"/>
</dbReference>
<feature type="domain" description="Peptidase S11 D-alanyl-D-alanine carboxypeptidase A N-terminal" evidence="10">
    <location>
        <begin position="55"/>
        <end position="273"/>
    </location>
</feature>
<keyword evidence="11" id="KW-0645">Protease</keyword>
<evidence type="ECO:0000259" key="10">
    <source>
        <dbReference type="Pfam" id="PF00768"/>
    </source>
</evidence>
<dbReference type="GeneID" id="93001663"/>
<keyword evidence="6" id="KW-0961">Cell wall biogenesis/degradation</keyword>
<evidence type="ECO:0000256" key="4">
    <source>
        <dbReference type="ARBA" id="ARBA00022960"/>
    </source>
</evidence>
<name>A0A0H2YTH0_CLOP1</name>
<keyword evidence="2" id="KW-0732">Signal</keyword>
<dbReference type="HOGENOM" id="CLU_027070_7_0_9"/>
<dbReference type="Proteomes" id="UP000001823">
    <property type="component" value="Chromosome"/>
</dbReference>
<evidence type="ECO:0000256" key="2">
    <source>
        <dbReference type="ARBA" id="ARBA00022729"/>
    </source>
</evidence>
<dbReference type="GO" id="GO:0006508">
    <property type="term" value="P:proteolysis"/>
    <property type="evidence" value="ECO:0007669"/>
    <property type="project" value="InterPro"/>
</dbReference>
<keyword evidence="11" id="KW-0121">Carboxypeptidase</keyword>
<dbReference type="RefSeq" id="WP_003451263.1">
    <property type="nucleotide sequence ID" value="NC_008261.1"/>
</dbReference>
<dbReference type="InterPro" id="IPR018044">
    <property type="entry name" value="Peptidase_S11"/>
</dbReference>
<dbReference type="PANTHER" id="PTHR21581">
    <property type="entry name" value="D-ALANYL-D-ALANINE CARBOXYPEPTIDASE"/>
    <property type="match status" value="1"/>
</dbReference>
<dbReference type="Pfam" id="PF00768">
    <property type="entry name" value="Peptidase_S11"/>
    <property type="match status" value="1"/>
</dbReference>
<dbReference type="GO" id="GO:0009002">
    <property type="term" value="F:serine-type D-Ala-D-Ala carboxypeptidase activity"/>
    <property type="evidence" value="ECO:0007669"/>
    <property type="project" value="InterPro"/>
</dbReference>
<protein>
    <submittedName>
        <fullName evidence="11">D-alanyl-D-alanine carboxypeptidase family protein</fullName>
    </submittedName>
</protein>
<dbReference type="eggNOG" id="COG1686">
    <property type="taxonomic scope" value="Bacteria"/>
</dbReference>
<dbReference type="KEGG" id="cpf:CPF_2056"/>
<dbReference type="EMBL" id="CP000246">
    <property type="protein sequence ID" value="ABG84364.1"/>
    <property type="molecule type" value="Genomic_DNA"/>
</dbReference>
<dbReference type="PANTHER" id="PTHR21581:SF33">
    <property type="entry name" value="D-ALANYL-D-ALANINE CARBOXYPEPTIDASE DACB"/>
    <property type="match status" value="1"/>
</dbReference>
<evidence type="ECO:0000313" key="11">
    <source>
        <dbReference type="EMBL" id="ABG84364.1"/>
    </source>
</evidence>
<gene>
    <name evidence="11" type="ordered locus">CPF_2056</name>
</gene>
<evidence type="ECO:0000256" key="9">
    <source>
        <dbReference type="RuleBase" id="RU004016"/>
    </source>
</evidence>
<evidence type="ECO:0000256" key="3">
    <source>
        <dbReference type="ARBA" id="ARBA00022801"/>
    </source>
</evidence>
<accession>A0A0H2YTH0</accession>
<dbReference type="PRINTS" id="PR00725">
    <property type="entry name" value="DADACBPTASE1"/>
</dbReference>
<dbReference type="PaxDb" id="195103-CPF_2056"/>
<evidence type="ECO:0000256" key="7">
    <source>
        <dbReference type="PIRSR" id="PIRSR618044-1"/>
    </source>
</evidence>
<keyword evidence="3" id="KW-0378">Hydrolase</keyword>
<feature type="active site" evidence="7">
    <location>
        <position position="138"/>
    </location>
</feature>
<dbReference type="InterPro" id="IPR001967">
    <property type="entry name" value="Peptidase_S11_N"/>
</dbReference>
<feature type="active site" description="Proton acceptor" evidence="7">
    <location>
        <position position="86"/>
    </location>
</feature>
<feature type="active site" description="Acyl-ester intermediate" evidence="7">
    <location>
        <position position="83"/>
    </location>
</feature>
<dbReference type="SUPFAM" id="SSF56601">
    <property type="entry name" value="beta-lactamase/transpeptidase-like"/>
    <property type="match status" value="1"/>
</dbReference>
<evidence type="ECO:0000256" key="8">
    <source>
        <dbReference type="PIRSR" id="PIRSR618044-2"/>
    </source>
</evidence>
<reference evidence="11 12" key="1">
    <citation type="journal article" date="2006" name="Genome Res.">
        <title>Skewed genomic variability in strains of the toxigenic bacterial pathogen, Clostridium perfringens.</title>
        <authorList>
            <person name="Myers G.S."/>
            <person name="Rasko D.A."/>
            <person name="Cheung J.K."/>
            <person name="Ravel J."/>
            <person name="Seshadri R."/>
            <person name="Deboy R.T."/>
            <person name="Ren Q."/>
            <person name="Varga J."/>
            <person name="Awad M.M."/>
            <person name="Brinkac L.M."/>
            <person name="Daugherty S.C."/>
            <person name="Haft D.H."/>
            <person name="Dodson R.J."/>
            <person name="Madupu R."/>
            <person name="Nelson W.C."/>
            <person name="Rosovitz M.J."/>
            <person name="Sullivan S.A."/>
            <person name="Khouri H."/>
            <person name="Dimitrov G.I."/>
            <person name="Watkins K.L."/>
            <person name="Mulligan S."/>
            <person name="Benton J."/>
            <person name="Radune D."/>
            <person name="Fisher D.J."/>
            <person name="Atkins H.S."/>
            <person name="Hiscox T."/>
            <person name="Jost B.H."/>
            <person name="Billington S.J."/>
            <person name="Songer J.G."/>
            <person name="McClane B.A."/>
            <person name="Titball R.W."/>
            <person name="Rood J.I."/>
            <person name="Melville S.B."/>
            <person name="Paulsen I.T."/>
        </authorList>
    </citation>
    <scope>NUCLEOTIDE SEQUENCE [LARGE SCALE GENOMIC DNA]</scope>
    <source>
        <strain evidence="12">ATCC 13124 / DSM 756 / JCM 1290 / NCIMB 6125 / NCTC 8237 / S 107 / Type A</strain>
    </source>
</reference>
<dbReference type="InterPro" id="IPR012338">
    <property type="entry name" value="Beta-lactam/transpept-like"/>
</dbReference>
<dbReference type="STRING" id="195103.CPF_2056"/>
<comment type="similarity">
    <text evidence="1 9">Belongs to the peptidase S11 family.</text>
</comment>
<sequence length="291" mass="32331">MKKKISILMFFLITISICSNVIVLGKESCIPEEVSVETMDVKDGYGKQCKDITPDAHFAIAYDAKNKKILYEKNAFRNVPMASTTKILTALVAINYSDLDEEVTISKTAASIRGSKVGFRAGEKVTMRELLFGLMYKSGNDAAIAIAEHIGGSIENFSILMNDFARMLGLKDSNFQSPHGLDSQMHFSSAYDLAVLMSKAMEEPFFREISGTKEVGAEKYNFTRSYSNINKMLWRLPNANGGKTGYTGQAGKCLVSSVDHNGRNIIIVVLNCPTRWEATERVYEYVKANYS</sequence>
<evidence type="ECO:0000313" key="12">
    <source>
        <dbReference type="Proteomes" id="UP000001823"/>
    </source>
</evidence>
<keyword evidence="5" id="KW-0573">Peptidoglycan synthesis</keyword>
<keyword evidence="4" id="KW-0133">Cell shape</keyword>
<dbReference type="AlphaFoldDB" id="A0A0H2YTH0"/>
<keyword evidence="12" id="KW-1185">Reference proteome</keyword>
<dbReference type="GO" id="GO:0008360">
    <property type="term" value="P:regulation of cell shape"/>
    <property type="evidence" value="ECO:0007669"/>
    <property type="project" value="UniProtKB-KW"/>
</dbReference>